<protein>
    <submittedName>
        <fullName evidence="3">3,4-dehydroadipyl-CoA semialdehyde dehydrogenase</fullName>
    </submittedName>
</protein>
<dbReference type="AlphaFoldDB" id="A0A7V8SX60"/>
<evidence type="ECO:0000259" key="2">
    <source>
        <dbReference type="Pfam" id="PF00171"/>
    </source>
</evidence>
<keyword evidence="4" id="KW-1185">Reference proteome</keyword>
<evidence type="ECO:0000313" key="3">
    <source>
        <dbReference type="EMBL" id="MBA0085561.1"/>
    </source>
</evidence>
<evidence type="ECO:0000313" key="4">
    <source>
        <dbReference type="Proteomes" id="UP000567293"/>
    </source>
</evidence>
<gene>
    <name evidence="3" type="ORF">HRJ53_11245</name>
</gene>
<dbReference type="PANTHER" id="PTHR43111">
    <property type="entry name" value="ALDEHYDE DEHYDROGENASE B-RELATED"/>
    <property type="match status" value="1"/>
</dbReference>
<dbReference type="PANTHER" id="PTHR43111:SF1">
    <property type="entry name" value="ALDEHYDE DEHYDROGENASE B-RELATED"/>
    <property type="match status" value="1"/>
</dbReference>
<organism evidence="3 4">
    <name type="scientific">Candidatus Acidiferrum panamense</name>
    <dbReference type="NCBI Taxonomy" id="2741543"/>
    <lineage>
        <taxon>Bacteria</taxon>
        <taxon>Pseudomonadati</taxon>
        <taxon>Acidobacteriota</taxon>
        <taxon>Terriglobia</taxon>
        <taxon>Candidatus Acidiferrales</taxon>
        <taxon>Candidatus Acidiferrum</taxon>
    </lineage>
</organism>
<dbReference type="NCBIfam" id="NF008868">
    <property type="entry name" value="PRK11903.1"/>
    <property type="match status" value="1"/>
</dbReference>
<dbReference type="InterPro" id="IPR015590">
    <property type="entry name" value="Aldehyde_DH_dom"/>
</dbReference>
<name>A0A7V8SX60_9BACT</name>
<dbReference type="Proteomes" id="UP000567293">
    <property type="component" value="Unassembled WGS sequence"/>
</dbReference>
<dbReference type="Gene3D" id="3.40.605.10">
    <property type="entry name" value="Aldehyde Dehydrogenase, Chain A, domain 1"/>
    <property type="match status" value="1"/>
</dbReference>
<keyword evidence="1" id="KW-0560">Oxidoreductase</keyword>
<accession>A0A7V8SX60</accession>
<dbReference type="Gene3D" id="3.40.309.10">
    <property type="entry name" value="Aldehyde Dehydrogenase, Chain A, domain 2"/>
    <property type="match status" value="1"/>
</dbReference>
<dbReference type="GO" id="GO:0016620">
    <property type="term" value="F:oxidoreductase activity, acting on the aldehyde or oxo group of donors, NAD or NADP as acceptor"/>
    <property type="evidence" value="ECO:0007669"/>
    <property type="project" value="InterPro"/>
</dbReference>
<dbReference type="InterPro" id="IPR016161">
    <property type="entry name" value="Ald_DH/histidinol_DH"/>
</dbReference>
<comment type="caution">
    <text evidence="3">The sequence shown here is derived from an EMBL/GenBank/DDBJ whole genome shotgun (WGS) entry which is preliminary data.</text>
</comment>
<proteinExistence type="predicted"/>
<dbReference type="SUPFAM" id="SSF53720">
    <property type="entry name" value="ALDH-like"/>
    <property type="match status" value="1"/>
</dbReference>
<sequence length="525" mass="55801">MKLANYLAGKWVEGAGPGIELVDPVTGEELARISSEGADLEAALDFARTQGGPRLRQLSYTERAEMLGKIAEVLTANRDEYFRLSLLNLGATQADASFDVDGALYTMKYYAKIGRALGEGKMLKEGASVPLSKTGVFGAQHFLTPAKGVAVFINAFNFPAWGFCEKAAPALLSGVPICVKPASPTAWLAHKMVNDVVEAGILPSGAISLVCGSARHLLDHLREEDIISFTGSADTAARVRSHANVLGRSVRVNIEADSINSAILGPDGAPATELFDLLVKEVLKEMTLKAGQKCTTIRRVFAPRQTLKAFGEAVSSRLSSMKVGNPRNPEVKVGPVVNKAQQSACLEGLKKLESECSVVFGGDAQFQPVDADRQKSAFVEPTLLASNNGLASKYVHDVEVFGPVATLIAYDSSKDLIPMVRRGNGSLVASIFSNDTAFLREVVLGVGDLHGRMMAVDSSVGNQYTGHGNVVPSCLHGGPGRAGGGEELAGLRALLLYHRRFVVQGPVNCIKDLSEFCADANLLYA</sequence>
<dbReference type="EMBL" id="JACDQQ010001093">
    <property type="protein sequence ID" value="MBA0085561.1"/>
    <property type="molecule type" value="Genomic_DNA"/>
</dbReference>
<dbReference type="Pfam" id="PF00171">
    <property type="entry name" value="Aldedh"/>
    <property type="match status" value="1"/>
</dbReference>
<evidence type="ECO:0000256" key="1">
    <source>
        <dbReference type="ARBA" id="ARBA00023002"/>
    </source>
</evidence>
<feature type="domain" description="Aldehyde dehydrogenase" evidence="2">
    <location>
        <begin position="11"/>
        <end position="441"/>
    </location>
</feature>
<dbReference type="InterPro" id="IPR016163">
    <property type="entry name" value="Ald_DH_C"/>
</dbReference>
<dbReference type="InterPro" id="IPR016162">
    <property type="entry name" value="Ald_DH_N"/>
</dbReference>
<reference evidence="3" key="1">
    <citation type="submission" date="2020-06" db="EMBL/GenBank/DDBJ databases">
        <title>Legume-microbial interactions unlock mineral nutrients during tropical forest succession.</title>
        <authorList>
            <person name="Epihov D.Z."/>
        </authorList>
    </citation>
    <scope>NUCLEOTIDE SEQUENCE [LARGE SCALE GENOMIC DNA]</scope>
    <source>
        <strain evidence="3">Pan2503</strain>
    </source>
</reference>